<accession>W6MRF4</accession>
<sequence length="145" mass="16781">MPLREIPPNKLALNRATRGITNADLRRTNSVIVPAERSDSDSTSEADDQHYMVQTPTDTITENMSDWFERQEYLQPETMDAIATILHRRMGEHVTETLFLERIQLLENWVEFVFLDNSARMASPPSEREDTRESEDVLVNDENSE</sequence>
<dbReference type="Proteomes" id="UP000019384">
    <property type="component" value="Unassembled WGS sequence"/>
</dbReference>
<dbReference type="HOGENOM" id="CLU_1787141_0_0_1"/>
<gene>
    <name evidence="2" type="ORF">KUCA_T00005277001</name>
</gene>
<dbReference type="GeneID" id="34522664"/>
<reference evidence="2" key="1">
    <citation type="submission" date="2013-12" db="EMBL/GenBank/DDBJ databases">
        <authorList>
            <person name="Genoscope - CEA"/>
        </authorList>
    </citation>
    <scope>NUCLEOTIDE SEQUENCE</scope>
    <source>
        <strain evidence="2">CBS 1993</strain>
    </source>
</reference>
<evidence type="ECO:0000256" key="1">
    <source>
        <dbReference type="SAM" id="MobiDB-lite"/>
    </source>
</evidence>
<evidence type="ECO:0000313" key="3">
    <source>
        <dbReference type="Proteomes" id="UP000019384"/>
    </source>
</evidence>
<feature type="compositionally biased region" description="Acidic residues" evidence="1">
    <location>
        <begin position="136"/>
        <end position="145"/>
    </location>
</feature>
<keyword evidence="3" id="KW-1185">Reference proteome</keyword>
<feature type="region of interest" description="Disordered" evidence="1">
    <location>
        <begin position="120"/>
        <end position="145"/>
    </location>
</feature>
<dbReference type="EMBL" id="HG793130">
    <property type="protein sequence ID" value="CDK29289.1"/>
    <property type="molecule type" value="Genomic_DNA"/>
</dbReference>
<dbReference type="RefSeq" id="XP_022461276.1">
    <property type="nucleotide sequence ID" value="XM_022600456.1"/>
</dbReference>
<organism evidence="2 3">
    <name type="scientific">Kuraishia capsulata CBS 1993</name>
    <dbReference type="NCBI Taxonomy" id="1382522"/>
    <lineage>
        <taxon>Eukaryota</taxon>
        <taxon>Fungi</taxon>
        <taxon>Dikarya</taxon>
        <taxon>Ascomycota</taxon>
        <taxon>Saccharomycotina</taxon>
        <taxon>Pichiomycetes</taxon>
        <taxon>Pichiales</taxon>
        <taxon>Pichiaceae</taxon>
        <taxon>Kuraishia</taxon>
    </lineage>
</organism>
<evidence type="ECO:0000313" key="2">
    <source>
        <dbReference type="EMBL" id="CDK29289.1"/>
    </source>
</evidence>
<reference evidence="2" key="2">
    <citation type="submission" date="2014-02" db="EMBL/GenBank/DDBJ databases">
        <title>Complete DNA sequence of /Kuraishia capsulata/ illustrates novel genomic features among budding yeasts (/Saccharomycotina/).</title>
        <authorList>
            <person name="Morales L."/>
            <person name="Noel B."/>
            <person name="Porcel B."/>
            <person name="Marcet-Houben M."/>
            <person name="Hullo M-F."/>
            <person name="Sacerdot C."/>
            <person name="Tekaia F."/>
            <person name="Leh-Louis V."/>
            <person name="Despons L."/>
            <person name="Khanna V."/>
            <person name="Aury J-M."/>
            <person name="Barbe V."/>
            <person name="Couloux A."/>
            <person name="Labadie K."/>
            <person name="Pelletier E."/>
            <person name="Souciet J-L."/>
            <person name="Boekhout T."/>
            <person name="Gabaldon T."/>
            <person name="Wincker P."/>
            <person name="Dujon B."/>
        </authorList>
    </citation>
    <scope>NUCLEOTIDE SEQUENCE</scope>
    <source>
        <strain evidence="2">CBS 1993</strain>
    </source>
</reference>
<protein>
    <submittedName>
        <fullName evidence="2">Uncharacterized protein</fullName>
    </submittedName>
</protein>
<name>W6MRF4_9ASCO</name>
<proteinExistence type="predicted"/>
<dbReference type="AlphaFoldDB" id="W6MRF4"/>
<feature type="compositionally biased region" description="Basic and acidic residues" evidence="1">
    <location>
        <begin position="126"/>
        <end position="135"/>
    </location>
</feature>